<gene>
    <name evidence="2" type="ORF">TSUD_97960</name>
</gene>
<feature type="compositionally biased region" description="Polar residues" evidence="1">
    <location>
        <begin position="58"/>
        <end position="69"/>
    </location>
</feature>
<organism evidence="2 3">
    <name type="scientific">Trifolium subterraneum</name>
    <name type="common">Subterranean clover</name>
    <dbReference type="NCBI Taxonomy" id="3900"/>
    <lineage>
        <taxon>Eukaryota</taxon>
        <taxon>Viridiplantae</taxon>
        <taxon>Streptophyta</taxon>
        <taxon>Embryophyta</taxon>
        <taxon>Tracheophyta</taxon>
        <taxon>Spermatophyta</taxon>
        <taxon>Magnoliopsida</taxon>
        <taxon>eudicotyledons</taxon>
        <taxon>Gunneridae</taxon>
        <taxon>Pentapetalae</taxon>
        <taxon>rosids</taxon>
        <taxon>fabids</taxon>
        <taxon>Fabales</taxon>
        <taxon>Fabaceae</taxon>
        <taxon>Papilionoideae</taxon>
        <taxon>50 kb inversion clade</taxon>
        <taxon>NPAAA clade</taxon>
        <taxon>Hologalegina</taxon>
        <taxon>IRL clade</taxon>
        <taxon>Trifolieae</taxon>
        <taxon>Trifolium</taxon>
    </lineage>
</organism>
<dbReference type="AlphaFoldDB" id="A0A2Z6NWP5"/>
<keyword evidence="3" id="KW-1185">Reference proteome</keyword>
<proteinExistence type="predicted"/>
<name>A0A2Z6NWP5_TRISU</name>
<evidence type="ECO:0000313" key="2">
    <source>
        <dbReference type="EMBL" id="GAU41260.1"/>
    </source>
</evidence>
<dbReference type="EMBL" id="DF973854">
    <property type="protein sequence ID" value="GAU41260.1"/>
    <property type="molecule type" value="Genomic_DNA"/>
</dbReference>
<feature type="region of interest" description="Disordered" evidence="1">
    <location>
        <begin position="16"/>
        <end position="53"/>
    </location>
</feature>
<sequence>MLPLLGNIHVVTRLATRKKRNQSEGHARGSLPKTNNDPEVGNSCCVPSKPDNSRAFVRTNQESARSSKPSPVVTRKSESEVEMLRRQLRETAKRKKGAQRQIGLFQYHISEVKAMNATLAANVKRYDDDHTEFPDPESLRGCLLEKDVVISVLLEGLDKANAKYIKCVNDAFKVAAESCYIALD</sequence>
<dbReference type="Proteomes" id="UP000242715">
    <property type="component" value="Unassembled WGS sequence"/>
</dbReference>
<evidence type="ECO:0000256" key="1">
    <source>
        <dbReference type="SAM" id="MobiDB-lite"/>
    </source>
</evidence>
<reference evidence="3" key="1">
    <citation type="journal article" date="2017" name="Front. Plant Sci.">
        <title>Climate Clever Clovers: New Paradigm to Reduce the Environmental Footprint of Ruminants by Breeding Low Methanogenic Forages Utilizing Haplotype Variation.</title>
        <authorList>
            <person name="Kaur P."/>
            <person name="Appels R."/>
            <person name="Bayer P.E."/>
            <person name="Keeble-Gagnere G."/>
            <person name="Wang J."/>
            <person name="Hirakawa H."/>
            <person name="Shirasawa K."/>
            <person name="Vercoe P."/>
            <person name="Stefanova K."/>
            <person name="Durmic Z."/>
            <person name="Nichols P."/>
            <person name="Revell C."/>
            <person name="Isobe S.N."/>
            <person name="Edwards D."/>
            <person name="Erskine W."/>
        </authorList>
    </citation>
    <scope>NUCLEOTIDE SEQUENCE [LARGE SCALE GENOMIC DNA]</scope>
    <source>
        <strain evidence="3">cv. Daliak</strain>
    </source>
</reference>
<protein>
    <submittedName>
        <fullName evidence="2">Uncharacterized protein</fullName>
    </submittedName>
</protein>
<evidence type="ECO:0000313" key="3">
    <source>
        <dbReference type="Proteomes" id="UP000242715"/>
    </source>
</evidence>
<feature type="region of interest" description="Disordered" evidence="1">
    <location>
        <begin position="58"/>
        <end position="77"/>
    </location>
</feature>
<accession>A0A2Z6NWP5</accession>